<organism evidence="1 2">
    <name type="scientific">Funneliformis geosporum</name>
    <dbReference type="NCBI Taxonomy" id="1117311"/>
    <lineage>
        <taxon>Eukaryota</taxon>
        <taxon>Fungi</taxon>
        <taxon>Fungi incertae sedis</taxon>
        <taxon>Mucoromycota</taxon>
        <taxon>Glomeromycotina</taxon>
        <taxon>Glomeromycetes</taxon>
        <taxon>Glomerales</taxon>
        <taxon>Glomeraceae</taxon>
        <taxon>Funneliformis</taxon>
    </lineage>
</organism>
<accession>A0A9W4WHM2</accession>
<dbReference type="EMBL" id="CAMKVN010000038">
    <property type="protein sequence ID" value="CAI2162467.1"/>
    <property type="molecule type" value="Genomic_DNA"/>
</dbReference>
<keyword evidence="2" id="KW-1185">Reference proteome</keyword>
<gene>
    <name evidence="1" type="ORF">FWILDA_LOCUS573</name>
</gene>
<comment type="caution">
    <text evidence="1">The sequence shown here is derived from an EMBL/GenBank/DDBJ whole genome shotgun (WGS) entry which is preliminary data.</text>
</comment>
<sequence length="62" mass="7019">MGSSTGKVVEDALYNFVSKCSYEQYVEGIFTEDEFNEIKAYNSCDLPEILEDLLGYLMTFAS</sequence>
<reference evidence="1" key="1">
    <citation type="submission" date="2022-08" db="EMBL/GenBank/DDBJ databases">
        <authorList>
            <person name="Kallberg Y."/>
            <person name="Tangrot J."/>
            <person name="Rosling A."/>
        </authorList>
    </citation>
    <scope>NUCLEOTIDE SEQUENCE</scope>
    <source>
        <strain evidence="1">Wild A</strain>
    </source>
</reference>
<dbReference type="OrthoDB" id="2385582at2759"/>
<dbReference type="AlphaFoldDB" id="A0A9W4WHM2"/>
<protein>
    <submittedName>
        <fullName evidence="1">10770_t:CDS:1</fullName>
    </submittedName>
</protein>
<evidence type="ECO:0000313" key="1">
    <source>
        <dbReference type="EMBL" id="CAI2162467.1"/>
    </source>
</evidence>
<name>A0A9W4WHM2_9GLOM</name>
<dbReference type="Proteomes" id="UP001153678">
    <property type="component" value="Unassembled WGS sequence"/>
</dbReference>
<proteinExistence type="predicted"/>
<evidence type="ECO:0000313" key="2">
    <source>
        <dbReference type="Proteomes" id="UP001153678"/>
    </source>
</evidence>